<name>A0A6C0JU10_9ZZZZ</name>
<reference evidence="2" key="1">
    <citation type="journal article" date="2020" name="Nature">
        <title>Giant virus diversity and host interactions through global metagenomics.</title>
        <authorList>
            <person name="Schulz F."/>
            <person name="Roux S."/>
            <person name="Paez-Espino D."/>
            <person name="Jungbluth S."/>
            <person name="Walsh D.A."/>
            <person name="Denef V.J."/>
            <person name="McMahon K.D."/>
            <person name="Konstantinidis K.T."/>
            <person name="Eloe-Fadrosh E.A."/>
            <person name="Kyrpides N.C."/>
            <person name="Woyke T."/>
        </authorList>
    </citation>
    <scope>NUCLEOTIDE SEQUENCE</scope>
    <source>
        <strain evidence="2">GVMAG-S-1074260-58</strain>
    </source>
</reference>
<feature type="compositionally biased region" description="Low complexity" evidence="1">
    <location>
        <begin position="96"/>
        <end position="107"/>
    </location>
</feature>
<protein>
    <submittedName>
        <fullName evidence="2">Uncharacterized protein</fullName>
    </submittedName>
</protein>
<proteinExistence type="predicted"/>
<organism evidence="2">
    <name type="scientific">viral metagenome</name>
    <dbReference type="NCBI Taxonomy" id="1070528"/>
    <lineage>
        <taxon>unclassified sequences</taxon>
        <taxon>metagenomes</taxon>
        <taxon>organismal metagenomes</taxon>
    </lineage>
</organism>
<evidence type="ECO:0000313" key="2">
    <source>
        <dbReference type="EMBL" id="QHU09245.1"/>
    </source>
</evidence>
<sequence>MDNLLLGICILLLGVMFYYFNGRLSILESTLVKQNHVLSDFITNVKSNTSVQESVQDNTSNHGATVEAMHVANRYHDTSTNVPDMEYIEITDSDNDSTTSEDSLSSDDTNKETSITEPLEVKTEVKVIRLGEIEDVRNLDTLLKENVVETLDEEEDDDGITVDINDGSDVDYSKMKVSQLKLIISDKGIVSKGKRKVDLVNALQDTNL</sequence>
<accession>A0A6C0JU10</accession>
<feature type="region of interest" description="Disordered" evidence="1">
    <location>
        <begin position="91"/>
        <end position="116"/>
    </location>
</feature>
<evidence type="ECO:0000256" key="1">
    <source>
        <dbReference type="SAM" id="MobiDB-lite"/>
    </source>
</evidence>
<dbReference type="AlphaFoldDB" id="A0A6C0JU10"/>
<dbReference type="EMBL" id="MN740706">
    <property type="protein sequence ID" value="QHU09245.1"/>
    <property type="molecule type" value="Genomic_DNA"/>
</dbReference>